<feature type="domain" description="Knr4/Smi1-like" evidence="1">
    <location>
        <begin position="2"/>
        <end position="129"/>
    </location>
</feature>
<proteinExistence type="predicted"/>
<dbReference type="SUPFAM" id="SSF160631">
    <property type="entry name" value="SMI1/KNR4-like"/>
    <property type="match status" value="1"/>
</dbReference>
<accession>A0A917G7B7</accession>
<keyword evidence="3" id="KW-1185">Reference proteome</keyword>
<reference evidence="2" key="1">
    <citation type="journal article" date="2014" name="Int. J. Syst. Evol. Microbiol.">
        <title>Complete genome sequence of Corynebacterium casei LMG S-19264T (=DSM 44701T), isolated from a smear-ripened cheese.</title>
        <authorList>
            <consortium name="US DOE Joint Genome Institute (JGI-PGF)"/>
            <person name="Walter F."/>
            <person name="Albersmeier A."/>
            <person name="Kalinowski J."/>
            <person name="Ruckert C."/>
        </authorList>
    </citation>
    <scope>NUCLEOTIDE SEQUENCE</scope>
    <source>
        <strain evidence="2">CGMCC 1.15760</strain>
    </source>
</reference>
<organism evidence="2 3">
    <name type="scientific">Lysinibacillus alkalisoli</name>
    <dbReference type="NCBI Taxonomy" id="1911548"/>
    <lineage>
        <taxon>Bacteria</taxon>
        <taxon>Bacillati</taxon>
        <taxon>Bacillota</taxon>
        <taxon>Bacilli</taxon>
        <taxon>Bacillales</taxon>
        <taxon>Bacillaceae</taxon>
        <taxon>Lysinibacillus</taxon>
    </lineage>
</organism>
<dbReference type="Gene3D" id="3.40.1580.10">
    <property type="entry name" value="SMI1/KNR4-like"/>
    <property type="match status" value="1"/>
</dbReference>
<dbReference type="Proteomes" id="UP000616608">
    <property type="component" value="Unassembled WGS sequence"/>
</dbReference>
<protein>
    <recommendedName>
        <fullName evidence="1">Knr4/Smi1-like domain-containing protein</fullName>
    </recommendedName>
</protein>
<sequence length="142" mass="16164">MEQRLGYPLPKTYIDFMKKHNGGVPKQTIYPLESEDWDDAHIQILGLFSIGKRKANARCGSLGRTFWLTEYNYPNILIVIADTPSAGHDLLFLDYRQLDSEGEPAVVHVDQEGDFEVTFIASNFAQFVAGLVEEENFFAQFE</sequence>
<evidence type="ECO:0000313" key="2">
    <source>
        <dbReference type="EMBL" id="GGG25846.1"/>
    </source>
</evidence>
<dbReference type="InterPro" id="IPR037883">
    <property type="entry name" value="Knr4/Smi1-like_sf"/>
</dbReference>
<dbReference type="InterPro" id="IPR018958">
    <property type="entry name" value="Knr4/Smi1-like_dom"/>
</dbReference>
<evidence type="ECO:0000313" key="3">
    <source>
        <dbReference type="Proteomes" id="UP000616608"/>
    </source>
</evidence>
<dbReference type="Pfam" id="PF09346">
    <property type="entry name" value="SMI1_KNR4"/>
    <property type="match status" value="1"/>
</dbReference>
<comment type="caution">
    <text evidence="2">The sequence shown here is derived from an EMBL/GenBank/DDBJ whole genome shotgun (WGS) entry which is preliminary data.</text>
</comment>
<evidence type="ECO:0000259" key="1">
    <source>
        <dbReference type="Pfam" id="PF09346"/>
    </source>
</evidence>
<dbReference type="AlphaFoldDB" id="A0A917G7B7"/>
<dbReference type="EMBL" id="BMJT01000006">
    <property type="protein sequence ID" value="GGG25846.1"/>
    <property type="molecule type" value="Genomic_DNA"/>
</dbReference>
<gene>
    <name evidence="2" type="ORF">GCM10007425_20600</name>
</gene>
<name>A0A917G7B7_9BACI</name>
<reference evidence="2" key="2">
    <citation type="submission" date="2020-09" db="EMBL/GenBank/DDBJ databases">
        <authorList>
            <person name="Sun Q."/>
            <person name="Zhou Y."/>
        </authorList>
    </citation>
    <scope>NUCLEOTIDE SEQUENCE</scope>
    <source>
        <strain evidence="2">CGMCC 1.15760</strain>
    </source>
</reference>